<dbReference type="FunFam" id="2.10.25.10:FF:000163">
    <property type="entry name" value="laminin subunit gamma-1"/>
    <property type="match status" value="1"/>
</dbReference>
<comment type="caution">
    <text evidence="18">Lacks conserved residue(s) required for the propagation of feature annotation.</text>
</comment>
<feature type="domain" description="Laminin EGF-like" evidence="20">
    <location>
        <begin position="654"/>
        <end position="701"/>
    </location>
</feature>
<dbReference type="GO" id="GO:0007411">
    <property type="term" value="P:axon guidance"/>
    <property type="evidence" value="ECO:0007669"/>
    <property type="project" value="TreeGrafter"/>
</dbReference>
<dbReference type="FunFam" id="2.10.25.10:FF:000067">
    <property type="entry name" value="Laminin subunit gamma 1"/>
    <property type="match status" value="2"/>
</dbReference>
<feature type="disulfide bond" evidence="18">
    <location>
        <begin position="885"/>
        <end position="894"/>
    </location>
</feature>
<feature type="disulfide bond" evidence="18">
    <location>
        <begin position="864"/>
        <end position="876"/>
    </location>
</feature>
<dbReference type="FunFam" id="2.10.25.10:FF:000174">
    <property type="entry name" value="Laminin subunit gamma-1"/>
    <property type="match status" value="1"/>
</dbReference>
<dbReference type="GO" id="GO:0007155">
    <property type="term" value="P:cell adhesion"/>
    <property type="evidence" value="ECO:0007669"/>
    <property type="project" value="UniProtKB-KW"/>
</dbReference>
<dbReference type="FunFam" id="2.10.25.10:FF:000105">
    <property type="entry name" value="laminin subunit gamma-1"/>
    <property type="match status" value="2"/>
</dbReference>
<evidence type="ECO:0000256" key="11">
    <source>
        <dbReference type="ARBA" id="ARBA00023180"/>
    </source>
</evidence>
<keyword evidence="12 18" id="KW-0424">Laminin EGF-like domain</keyword>
<evidence type="ECO:0000256" key="14">
    <source>
        <dbReference type="ARBA" id="ARBA00073469"/>
    </source>
</evidence>
<name>A0A8C0LIC9_CANLU</name>
<evidence type="ECO:0000256" key="7">
    <source>
        <dbReference type="ARBA" id="ARBA00022869"/>
    </source>
</evidence>
<evidence type="ECO:0000256" key="12">
    <source>
        <dbReference type="ARBA" id="ARBA00023292"/>
    </source>
</evidence>
<comment type="function">
    <text evidence="1">Binding to cells via a high affinity receptor, laminin is thought to mediate the attachment, migration and organization of cells into tissues during embryonic development by interacting with other extracellular matrix components.</text>
</comment>
<comment type="subcellular location">
    <subcellularLocation>
        <location evidence="2">Secreted</location>
        <location evidence="2">Extracellular space</location>
        <location evidence="2">Extracellular matrix</location>
        <location evidence="2">Basement membrane</location>
    </subcellularLocation>
</comment>
<dbReference type="PROSITE" id="PS51117">
    <property type="entry name" value="LAMININ_NTER"/>
    <property type="match status" value="1"/>
</dbReference>
<comment type="subunit">
    <text evidence="13">Laminin is a complex glycoprotein, consisting of three different polypeptide chains (alpha, beta, gamma), which are bound to each other by disulfide bonds into a cross-shaped molecule comprising one long and three short arms with globules at each end. Gamma-3 is a subunit of laminin-12 (laminin-213), laminin-14 (laminin-423) and laminin-15 (laminin-523).</text>
</comment>
<feature type="disulfide bond" evidence="18">
    <location>
        <begin position="836"/>
        <end position="845"/>
    </location>
</feature>
<evidence type="ECO:0000256" key="19">
    <source>
        <dbReference type="SAM" id="SignalP"/>
    </source>
</evidence>
<dbReference type="SMART" id="SM00181">
    <property type="entry name" value="EGF"/>
    <property type="match status" value="7"/>
</dbReference>
<evidence type="ECO:0000256" key="8">
    <source>
        <dbReference type="ARBA" id="ARBA00022889"/>
    </source>
</evidence>
<proteinExistence type="predicted"/>
<evidence type="ECO:0000256" key="6">
    <source>
        <dbReference type="ARBA" id="ARBA00022737"/>
    </source>
</evidence>
<feature type="domain" description="Laminin EGF-like" evidence="20">
    <location>
        <begin position="271"/>
        <end position="326"/>
    </location>
</feature>
<keyword evidence="6" id="KW-0677">Repeat</keyword>
<dbReference type="SMART" id="SM00180">
    <property type="entry name" value="EGF_Lam"/>
    <property type="match status" value="10"/>
</dbReference>
<dbReference type="InterPro" id="IPR056863">
    <property type="entry name" value="LMN_ATRN_NET-like_EGF"/>
</dbReference>
<dbReference type="AlphaFoldDB" id="A0A8C0LIC9"/>
<feature type="domain" description="Laminin EGF-like" evidence="20">
    <location>
        <begin position="864"/>
        <end position="911"/>
    </location>
</feature>
<keyword evidence="7" id="KW-0084">Basement membrane</keyword>
<dbReference type="PRINTS" id="PR00011">
    <property type="entry name" value="EGFLAMININ"/>
</dbReference>
<feature type="domain" description="Laminin EGF-like" evidence="20">
    <location>
        <begin position="383"/>
        <end position="429"/>
    </location>
</feature>
<feature type="disulfide bond" evidence="18">
    <location>
        <begin position="292"/>
        <end position="301"/>
    </location>
</feature>
<feature type="domain" description="Laminin EGF-like" evidence="20">
    <location>
        <begin position="912"/>
        <end position="959"/>
    </location>
</feature>
<dbReference type="Pfam" id="PF00052">
    <property type="entry name" value="Laminin_B"/>
    <property type="match status" value="1"/>
</dbReference>
<feature type="disulfide bond" evidence="18">
    <location>
        <begin position="866"/>
        <end position="883"/>
    </location>
</feature>
<dbReference type="InterPro" id="IPR000034">
    <property type="entry name" value="Laminin_IV"/>
</dbReference>
<feature type="domain" description="Laminin N-terminal" evidence="21">
    <location>
        <begin position="31"/>
        <end position="270"/>
    </location>
</feature>
<feature type="domain" description="Laminin EGF-like" evidence="20">
    <location>
        <begin position="327"/>
        <end position="382"/>
    </location>
</feature>
<reference evidence="22" key="1">
    <citation type="submission" date="2025-08" db="UniProtKB">
        <authorList>
            <consortium name="Ensembl"/>
        </authorList>
    </citation>
    <scope>IDENTIFICATION</scope>
</reference>
<keyword evidence="11" id="KW-0325">Glycoprotein</keyword>
<gene>
    <name evidence="22" type="primary">LAMC3</name>
</gene>
<keyword evidence="3" id="KW-0964">Secreted</keyword>
<evidence type="ECO:0000256" key="16">
    <source>
        <dbReference type="ARBA" id="ARBA00081238"/>
    </source>
</evidence>
<feature type="chain" id="PRO_5034918105" description="Laminin subunit gamma-3" evidence="19">
    <location>
        <begin position="20"/>
        <end position="1170"/>
    </location>
</feature>
<accession>A0A8C0LIC9</accession>
<feature type="disulfide bond" evidence="18">
    <location>
        <begin position="671"/>
        <end position="680"/>
    </location>
</feature>
<dbReference type="GO" id="GO:0009888">
    <property type="term" value="P:tissue development"/>
    <property type="evidence" value="ECO:0007669"/>
    <property type="project" value="TreeGrafter"/>
</dbReference>
<dbReference type="FunFam" id="2.60.120.260:FF:000018">
    <property type="entry name" value="Laminin subunit gamma 1"/>
    <property type="match status" value="1"/>
</dbReference>
<feature type="disulfide bond" evidence="18">
    <location>
        <begin position="932"/>
        <end position="941"/>
    </location>
</feature>
<sequence length="1170" mass="126509">MAAAALLLGLALLGPRAAGAGPGACYDGAGRPRRCLPGFENAAFGRRAEASHTCGRPPEDFCPHLGAPGAGPRCQRCDAADPRRRHDAAYLTDFHSQDDSTWWQSPSMALGVQHPTSVNITLRLGKAYEITYVRLKFHTSRPESFAIYKRTRAGGPWEPYQYYSASCQKTYGRPEGQYLRPGDDERVAFCTSEFSDISPLSGGNVAFSTLEGRPSAYNFEESPVLQEWVTSTELLISLDRLNTFGDDIFKDPKVLQSYYYAVSDFSVGGRCKCNGHASECSPDGTGRLACRCQHNTTGTDCERCLPFFQDRPWGRGTAEAANECVPCNCSGHSEECVFDRELFRSTGHGGRCLRCRDHTAGPHCERCQEDFYRWSPRTPCQPCDCHPAGSLRLQCDASGTCICKPTVTGWKCDRCLPGFHSLSEGGCRPCSCSHAGSLGTCDPHSGRCPCKENVEGHVCDRCRPGTFNLQPHNPAGCTSCFCYGHSKVCEAAAQFREHHIISDLRQGKKSLPGSAPGPGWAVKTSLPLLSSEKFLGDQRFSYGQPLTLTFLVPPGASPLPVQLRLEGAGLALTLQSWSELCGYNSLPLCPRSAGQVFLTEVRLTSAQRGLSPTASWVETCSCPKGYTGQFCESCAPGYKREIPLGGPYTNCVPCTCNQHGTCDPHTGICVCDHHTEGPSCERCLPGFYGNPFAGQPDDCQPCPCPGQSACIAIPESSDVVCTHCPLGQRGRRCEICDDGYFGDPLGISGAPEPCRPCQCSGNVDPNAVGNCDSQSGHCLRCLHNTTGAHCERCQDGFYGSALAPRPADRCTPCNCHPEGSVSEQRPCDPVTGQCTCLPHVMGRDCDRCSPSFYDLQPGRGCRSCKCHPLGSQEDQCHPKTGQCPCRPGVEGQACDRCQLGFFGFSIKGCRACRCSPLGAASPQCHKNSTCVCRPGFVGYKCDHCQDNFFLTAGGTHCQECPSCYSLVKEEVSPSIQAPRKRPLTHAVGHRWGPPRAGPSLQNLNCSVTPGLCGLHAGAWEVFLEQVTGLKDAVKAAREQLRALSRGASCAQAQTEKTCIQLADLDTVLESSEEEILQAATVLKSLVPQGPLRTTCPGLTVGIWWPEVCLFGEVQFPHVQNGGHIVSLLLTQWATVYIEQGMFQADSECPSNGWWVSFLLFPHSGALFTGC</sequence>
<dbReference type="GO" id="GO:0005576">
    <property type="term" value="C:extracellular region"/>
    <property type="evidence" value="ECO:0007669"/>
    <property type="project" value="UniProtKB-ARBA"/>
</dbReference>
<feature type="domain" description="Laminin EGF-like" evidence="20">
    <location>
        <begin position="430"/>
        <end position="479"/>
    </location>
</feature>
<feature type="disulfide bond" evidence="18">
    <location>
        <begin position="383"/>
        <end position="395"/>
    </location>
</feature>
<feature type="disulfide bond" evidence="18">
    <location>
        <begin position="355"/>
        <end position="364"/>
    </location>
</feature>
<dbReference type="SMART" id="SM00136">
    <property type="entry name" value="LamNT"/>
    <property type="match status" value="1"/>
</dbReference>
<dbReference type="SUPFAM" id="SSF57196">
    <property type="entry name" value="EGF/Laminin"/>
    <property type="match status" value="9"/>
</dbReference>
<evidence type="ECO:0000256" key="5">
    <source>
        <dbReference type="ARBA" id="ARBA00022729"/>
    </source>
</evidence>
<dbReference type="GO" id="GO:0005604">
    <property type="term" value="C:basement membrane"/>
    <property type="evidence" value="ECO:0007669"/>
    <property type="project" value="UniProtKB-SubCell"/>
</dbReference>
<evidence type="ECO:0000256" key="4">
    <source>
        <dbReference type="ARBA" id="ARBA00022530"/>
    </source>
</evidence>
<evidence type="ECO:0000256" key="13">
    <source>
        <dbReference type="ARBA" id="ARBA00065172"/>
    </source>
</evidence>
<dbReference type="GeneTree" id="ENSGT00940000161559"/>
<dbReference type="GO" id="GO:0009887">
    <property type="term" value="P:animal organ morphogenesis"/>
    <property type="evidence" value="ECO:0007669"/>
    <property type="project" value="TreeGrafter"/>
</dbReference>
<feature type="disulfide bond" evidence="18">
    <location>
        <begin position="450"/>
        <end position="459"/>
    </location>
</feature>
<reference evidence="22" key="2">
    <citation type="submission" date="2025-09" db="UniProtKB">
        <authorList>
            <consortium name="Ensembl"/>
        </authorList>
    </citation>
    <scope>IDENTIFICATION</scope>
</reference>
<keyword evidence="9" id="KW-0175">Coiled coil</keyword>
<dbReference type="PANTHER" id="PTHR10574:SF240">
    <property type="entry name" value="LAMININ SUBUNIT GAMMA-3"/>
    <property type="match status" value="1"/>
</dbReference>
<dbReference type="FunFam" id="2.10.25.10:FF:000433">
    <property type="entry name" value="Laminin subunit gamma 3"/>
    <property type="match status" value="1"/>
</dbReference>
<feature type="domain" description="Laminin EGF-like" evidence="20">
    <location>
        <begin position="813"/>
        <end position="863"/>
    </location>
</feature>
<dbReference type="InterPro" id="IPR050440">
    <property type="entry name" value="Laminin/Netrin_ECM"/>
</dbReference>
<keyword evidence="5 19" id="KW-0732">Signal</keyword>
<dbReference type="Proteomes" id="UP000694391">
    <property type="component" value="Unplaced"/>
</dbReference>
<evidence type="ECO:0000256" key="10">
    <source>
        <dbReference type="ARBA" id="ARBA00023157"/>
    </source>
</evidence>
<evidence type="ECO:0000259" key="20">
    <source>
        <dbReference type="PROSITE" id="PS50027"/>
    </source>
</evidence>
<feature type="disulfide bond" evidence="18">
    <location>
        <begin position="781"/>
        <end position="790"/>
    </location>
</feature>
<dbReference type="CDD" id="cd00055">
    <property type="entry name" value="EGF_Lam"/>
    <property type="match status" value="9"/>
</dbReference>
<dbReference type="PROSITE" id="PS50027">
    <property type="entry name" value="EGF_LAM_2"/>
    <property type="match status" value="9"/>
</dbReference>
<organism evidence="22 23">
    <name type="scientific">Canis lupus dingo</name>
    <name type="common">dingo</name>
    <dbReference type="NCBI Taxonomy" id="286419"/>
    <lineage>
        <taxon>Eukaryota</taxon>
        <taxon>Metazoa</taxon>
        <taxon>Chordata</taxon>
        <taxon>Craniata</taxon>
        <taxon>Vertebrata</taxon>
        <taxon>Euteleostomi</taxon>
        <taxon>Mammalia</taxon>
        <taxon>Eutheria</taxon>
        <taxon>Laurasiatheria</taxon>
        <taxon>Carnivora</taxon>
        <taxon>Caniformia</taxon>
        <taxon>Canidae</taxon>
        <taxon>Canis</taxon>
    </lineage>
</organism>
<keyword evidence="10 18" id="KW-1015">Disulfide bond</keyword>
<dbReference type="InterPro" id="IPR000742">
    <property type="entry name" value="EGF"/>
</dbReference>
<evidence type="ECO:0000256" key="9">
    <source>
        <dbReference type="ARBA" id="ARBA00023054"/>
    </source>
</evidence>
<keyword evidence="8" id="KW-0130">Cell adhesion</keyword>
<feature type="signal peptide" evidence="19">
    <location>
        <begin position="1"/>
        <end position="19"/>
    </location>
</feature>
<dbReference type="Pfam" id="PF24973">
    <property type="entry name" value="EGF_LMN_ATRN"/>
    <property type="match status" value="3"/>
</dbReference>
<feature type="domain" description="Laminin EGF-like" evidence="20">
    <location>
        <begin position="757"/>
        <end position="812"/>
    </location>
</feature>
<evidence type="ECO:0000256" key="1">
    <source>
        <dbReference type="ARBA" id="ARBA00002418"/>
    </source>
</evidence>
<evidence type="ECO:0000256" key="2">
    <source>
        <dbReference type="ARBA" id="ARBA00004302"/>
    </source>
</evidence>
<evidence type="ECO:0000313" key="23">
    <source>
        <dbReference type="Proteomes" id="UP000694391"/>
    </source>
</evidence>
<keyword evidence="23" id="KW-1185">Reference proteome</keyword>
<protein>
    <recommendedName>
        <fullName evidence="14">Laminin subunit gamma-3</fullName>
    </recommendedName>
    <alternativeName>
        <fullName evidence="16">Laminin-12 subunit gamma</fullName>
    </alternativeName>
    <alternativeName>
        <fullName evidence="17">Laminin-14 subunit gamma</fullName>
    </alternativeName>
    <alternativeName>
        <fullName evidence="15">Laminin-15 subunit gamma</fullName>
    </alternativeName>
</protein>
<dbReference type="FunFam" id="2.10.25.10:FF:000193">
    <property type="entry name" value="Laminin subunit gamma 1"/>
    <property type="match status" value="1"/>
</dbReference>
<dbReference type="Ensembl" id="ENSCAFT00020035751.1">
    <property type="protein sequence ID" value="ENSCAFP00020030963.1"/>
    <property type="gene ID" value="ENSCAFG00020024114.1"/>
</dbReference>
<dbReference type="InterPro" id="IPR008211">
    <property type="entry name" value="Laminin_N"/>
</dbReference>
<evidence type="ECO:0000256" key="18">
    <source>
        <dbReference type="PROSITE-ProRule" id="PRU00460"/>
    </source>
</evidence>
<evidence type="ECO:0000256" key="17">
    <source>
        <dbReference type="ARBA" id="ARBA00082377"/>
    </source>
</evidence>
<dbReference type="Gene3D" id="2.60.120.260">
    <property type="entry name" value="Galactose-binding domain-like"/>
    <property type="match status" value="1"/>
</dbReference>
<dbReference type="Pfam" id="PF00053">
    <property type="entry name" value="EGF_laminin"/>
    <property type="match status" value="8"/>
</dbReference>
<keyword evidence="4" id="KW-0272">Extracellular matrix</keyword>
<dbReference type="InterPro" id="IPR002049">
    <property type="entry name" value="LE_dom"/>
</dbReference>
<dbReference type="PANTHER" id="PTHR10574">
    <property type="entry name" value="NETRIN/LAMININ-RELATED"/>
    <property type="match status" value="1"/>
</dbReference>
<feature type="disulfide bond" evidence="18">
    <location>
        <begin position="273"/>
        <end position="290"/>
    </location>
</feature>
<dbReference type="Gene3D" id="2.10.25.10">
    <property type="entry name" value="Laminin"/>
    <property type="match status" value="10"/>
</dbReference>
<dbReference type="FunFam" id="2.10.25.10:FF:000166">
    <property type="entry name" value="laminin subunit gamma-1"/>
    <property type="match status" value="1"/>
</dbReference>
<evidence type="ECO:0000256" key="15">
    <source>
        <dbReference type="ARBA" id="ARBA00078151"/>
    </source>
</evidence>
<feature type="disulfide bond" evidence="18">
    <location>
        <begin position="403"/>
        <end position="412"/>
    </location>
</feature>
<dbReference type="PROSITE" id="PS01248">
    <property type="entry name" value="EGF_LAM_1"/>
    <property type="match status" value="3"/>
</dbReference>
<evidence type="ECO:0000256" key="3">
    <source>
        <dbReference type="ARBA" id="ARBA00022525"/>
    </source>
</evidence>
<evidence type="ECO:0000259" key="21">
    <source>
        <dbReference type="PROSITE" id="PS51117"/>
    </source>
</evidence>
<feature type="disulfide bond" evidence="18">
    <location>
        <begin position="912"/>
        <end position="924"/>
    </location>
</feature>
<dbReference type="Pfam" id="PF00055">
    <property type="entry name" value="Laminin_N"/>
    <property type="match status" value="1"/>
</dbReference>
<evidence type="ECO:0000313" key="22">
    <source>
        <dbReference type="Ensembl" id="ENSCAFP00020030963.1"/>
    </source>
</evidence>